<evidence type="ECO:0000259" key="2">
    <source>
        <dbReference type="Pfam" id="PF04608"/>
    </source>
</evidence>
<dbReference type="PANTHER" id="PTHR36305:SF1">
    <property type="entry name" value="PHOSPHATIDYLGLYCEROPHOSPHATASE A"/>
    <property type="match status" value="1"/>
</dbReference>
<dbReference type="Pfam" id="PF04608">
    <property type="entry name" value="PgpA"/>
    <property type="match status" value="1"/>
</dbReference>
<dbReference type="InterPro" id="IPR007686">
    <property type="entry name" value="YutG/PgpA"/>
</dbReference>
<evidence type="ECO:0000313" key="4">
    <source>
        <dbReference type="Proteomes" id="UP000001661"/>
    </source>
</evidence>
<sequence length="147" mass="16296">MLKKRIIKLLATGFYSGLSPIAPGTVGTIAALVFAFIWLQKYTINFAFILFFVIAGTLISQWAEELYGVKDAAQIVIDEWAGFFIAVFGLGVDNFIPAFILFRIFDILKPPPIKNLQQFHGGIGIMLDDILAGLMANVLLRLVLNFL</sequence>
<feature type="transmembrane region" description="Helical" evidence="1">
    <location>
        <begin position="83"/>
        <end position="102"/>
    </location>
</feature>
<dbReference type="InterPro" id="IPR026037">
    <property type="entry name" value="PgpA"/>
</dbReference>
<dbReference type="SUPFAM" id="SSF101307">
    <property type="entry name" value="YutG-like"/>
    <property type="match status" value="1"/>
</dbReference>
<evidence type="ECO:0000313" key="3">
    <source>
        <dbReference type="EMBL" id="ADL13028.1"/>
    </source>
</evidence>
<proteinExistence type="predicted"/>
<dbReference type="PANTHER" id="PTHR36305">
    <property type="entry name" value="PHOSPHATIDYLGLYCEROPHOSPHATASE A"/>
    <property type="match status" value="1"/>
</dbReference>
<dbReference type="EMBL" id="CP002105">
    <property type="protein sequence ID" value="ADL13028.1"/>
    <property type="molecule type" value="Genomic_DNA"/>
</dbReference>
<dbReference type="OrthoDB" id="9804091at2"/>
<dbReference type="eggNOG" id="COG1267">
    <property type="taxonomic scope" value="Bacteria"/>
</dbReference>
<keyword evidence="4" id="KW-1185">Reference proteome</keyword>
<dbReference type="CDD" id="cd06971">
    <property type="entry name" value="PgpA"/>
    <property type="match status" value="1"/>
</dbReference>
<dbReference type="GO" id="GO:0008962">
    <property type="term" value="F:phosphatidylglycerophosphatase activity"/>
    <property type="evidence" value="ECO:0007669"/>
    <property type="project" value="InterPro"/>
</dbReference>
<keyword evidence="1" id="KW-1133">Transmembrane helix</keyword>
<dbReference type="AlphaFoldDB" id="D9QR87"/>
<evidence type="ECO:0000256" key="1">
    <source>
        <dbReference type="SAM" id="Phobius"/>
    </source>
</evidence>
<gene>
    <name evidence="3" type="ordered locus">Acear_1521</name>
</gene>
<name>D9QR87_ACEAZ</name>
<dbReference type="InterPro" id="IPR036681">
    <property type="entry name" value="PgpA-like_sf"/>
</dbReference>
<feature type="transmembrane region" description="Helical" evidence="1">
    <location>
        <begin position="46"/>
        <end position="63"/>
    </location>
</feature>
<dbReference type="STRING" id="574087.Acear_1521"/>
<dbReference type="RefSeq" id="WP_013278473.1">
    <property type="nucleotide sequence ID" value="NC_014378.1"/>
</dbReference>
<protein>
    <submittedName>
        <fullName evidence="3">Phosphatidylglycerophosphatase A</fullName>
    </submittedName>
</protein>
<dbReference type="GO" id="GO:0006629">
    <property type="term" value="P:lipid metabolic process"/>
    <property type="evidence" value="ECO:0007669"/>
    <property type="project" value="InterPro"/>
</dbReference>
<keyword evidence="1" id="KW-0812">Transmembrane</keyword>
<accession>D9QR87</accession>
<organism evidence="3 4">
    <name type="scientific">Acetohalobium arabaticum (strain ATCC 49924 / DSM 5501 / Z-7288)</name>
    <dbReference type="NCBI Taxonomy" id="574087"/>
    <lineage>
        <taxon>Bacteria</taxon>
        <taxon>Bacillati</taxon>
        <taxon>Bacillota</taxon>
        <taxon>Clostridia</taxon>
        <taxon>Halanaerobiales</taxon>
        <taxon>Halobacteroidaceae</taxon>
        <taxon>Acetohalobium</taxon>
    </lineage>
</organism>
<dbReference type="PIRSF" id="PIRSF006162">
    <property type="entry name" value="PgpA"/>
    <property type="match status" value="1"/>
</dbReference>
<dbReference type="HOGENOM" id="CLU_103734_1_2_9"/>
<dbReference type="KEGG" id="aar:Acear_1521"/>
<reference evidence="3 4" key="1">
    <citation type="journal article" date="2010" name="Stand. Genomic Sci.">
        <title>Complete genome sequence of Acetohalobium arabaticum type strain (Z-7288).</title>
        <authorList>
            <person name="Sikorski J."/>
            <person name="Lapidus A."/>
            <person name="Chertkov O."/>
            <person name="Lucas S."/>
            <person name="Copeland A."/>
            <person name="Glavina Del Rio T."/>
            <person name="Nolan M."/>
            <person name="Tice H."/>
            <person name="Cheng J.F."/>
            <person name="Han C."/>
            <person name="Brambilla E."/>
            <person name="Pitluck S."/>
            <person name="Liolios K."/>
            <person name="Ivanova N."/>
            <person name="Mavromatis K."/>
            <person name="Mikhailova N."/>
            <person name="Pati A."/>
            <person name="Bruce D."/>
            <person name="Detter C."/>
            <person name="Tapia R."/>
            <person name="Goodwin L."/>
            <person name="Chen A."/>
            <person name="Palaniappan K."/>
            <person name="Land M."/>
            <person name="Hauser L."/>
            <person name="Chang Y.J."/>
            <person name="Jeffries C.D."/>
            <person name="Rohde M."/>
            <person name="Goker M."/>
            <person name="Spring S."/>
            <person name="Woyke T."/>
            <person name="Bristow J."/>
            <person name="Eisen J.A."/>
            <person name="Markowitz V."/>
            <person name="Hugenholtz P."/>
            <person name="Kyrpides N.C."/>
            <person name="Klenk H.P."/>
        </authorList>
    </citation>
    <scope>NUCLEOTIDE SEQUENCE [LARGE SCALE GENOMIC DNA]</scope>
    <source>
        <strain evidence="4">ATCC 49924 / DSM 5501 / Z-7288</strain>
    </source>
</reference>
<keyword evidence="1" id="KW-0472">Membrane</keyword>
<dbReference type="Proteomes" id="UP000001661">
    <property type="component" value="Chromosome"/>
</dbReference>
<feature type="transmembrane region" description="Helical" evidence="1">
    <location>
        <begin position="20"/>
        <end position="39"/>
    </location>
</feature>
<feature type="domain" description="YutG/PgpA" evidence="2">
    <location>
        <begin position="10"/>
        <end position="143"/>
    </location>
</feature>